<evidence type="ECO:0000256" key="7">
    <source>
        <dbReference type="NCBIfam" id="TIGR01464"/>
    </source>
</evidence>
<keyword evidence="4 8" id="KW-0210">Decarboxylase</keyword>
<dbReference type="EC" id="4.1.1.37" evidence="3 7"/>
<dbReference type="EMBL" id="SJDT01000003">
    <property type="protein sequence ID" value="TBW22096.1"/>
    <property type="molecule type" value="Genomic_DNA"/>
</dbReference>
<dbReference type="InterPro" id="IPR006361">
    <property type="entry name" value="Uroporphyrinogen_deCO2ase_HemE"/>
</dbReference>
<organism evidence="12 13">
    <name type="scientific">Arcanobacterium bovis</name>
    <dbReference type="NCBI Taxonomy" id="2529275"/>
    <lineage>
        <taxon>Bacteria</taxon>
        <taxon>Bacillati</taxon>
        <taxon>Actinomycetota</taxon>
        <taxon>Actinomycetes</taxon>
        <taxon>Actinomycetales</taxon>
        <taxon>Actinomycetaceae</taxon>
        <taxon>Arcanobacterium</taxon>
    </lineage>
</organism>
<dbReference type="GO" id="GO:0006782">
    <property type="term" value="P:protoporphyrinogen IX biosynthetic process"/>
    <property type="evidence" value="ECO:0007669"/>
    <property type="project" value="UniProtKB-UniPathway"/>
</dbReference>
<protein>
    <recommendedName>
        <fullName evidence="3 7">Uroporphyrinogen decarboxylase</fullName>
        <ecNumber evidence="3 7">4.1.1.37</ecNumber>
    </recommendedName>
</protein>
<evidence type="ECO:0000256" key="1">
    <source>
        <dbReference type="ARBA" id="ARBA00004804"/>
    </source>
</evidence>
<dbReference type="PANTHER" id="PTHR21091">
    <property type="entry name" value="METHYLTETRAHYDROFOLATE:HOMOCYSTEINE METHYLTRANSFERASE RELATED"/>
    <property type="match status" value="1"/>
</dbReference>
<dbReference type="CDD" id="cd00717">
    <property type="entry name" value="URO-D"/>
    <property type="match status" value="1"/>
</dbReference>
<comment type="catalytic activity">
    <reaction evidence="8">
        <text>uroporphyrinogen III + 4 H(+) = coproporphyrinogen III + 4 CO2</text>
        <dbReference type="Rhea" id="RHEA:19865"/>
        <dbReference type="ChEBI" id="CHEBI:15378"/>
        <dbReference type="ChEBI" id="CHEBI:16526"/>
        <dbReference type="ChEBI" id="CHEBI:57308"/>
        <dbReference type="ChEBI" id="CHEBI:57309"/>
        <dbReference type="EC" id="4.1.1.37"/>
    </reaction>
</comment>
<dbReference type="UniPathway" id="UPA00251">
    <property type="reaction ID" value="UER00321"/>
</dbReference>
<dbReference type="SUPFAM" id="SSF51726">
    <property type="entry name" value="UROD/MetE-like"/>
    <property type="match status" value="1"/>
</dbReference>
<dbReference type="NCBIfam" id="TIGR01464">
    <property type="entry name" value="hemE"/>
    <property type="match status" value="1"/>
</dbReference>
<evidence type="ECO:0000256" key="9">
    <source>
        <dbReference type="RuleBase" id="RU004169"/>
    </source>
</evidence>
<feature type="domain" description="Uroporphyrinogen decarboxylase (URO-D)" evidence="10">
    <location>
        <begin position="18"/>
        <end position="27"/>
    </location>
</feature>
<dbReference type="InterPro" id="IPR000257">
    <property type="entry name" value="Uroporphyrinogen_deCOase"/>
</dbReference>
<evidence type="ECO:0000256" key="3">
    <source>
        <dbReference type="ARBA" id="ARBA00012288"/>
    </source>
</evidence>
<name>A0A4Q9V0I9_9ACTO</name>
<dbReference type="PROSITE" id="PS00906">
    <property type="entry name" value="UROD_1"/>
    <property type="match status" value="1"/>
</dbReference>
<dbReference type="OrthoDB" id="9806656at2"/>
<dbReference type="GO" id="GO:0005829">
    <property type="term" value="C:cytosol"/>
    <property type="evidence" value="ECO:0007669"/>
    <property type="project" value="TreeGrafter"/>
</dbReference>
<reference evidence="12 13" key="1">
    <citation type="submission" date="2019-02" db="EMBL/GenBank/DDBJ databases">
        <title>Arcanobacterium bovis sp. nov., isolated from the milk of a cow with mastitis.</title>
        <authorList>
            <person name="Sammra O."/>
            <person name="Foster G."/>
            <person name="Hassan A."/>
            <person name="Alssahen M."/>
            <person name="Laemmler C."/>
            <person name="Borowiak M."/>
            <person name="Malorny B."/>
            <person name="Abdulmawjood A."/>
        </authorList>
    </citation>
    <scope>NUCLEOTIDE SEQUENCE [LARGE SCALE GENOMIC DNA]</scope>
    <source>
        <strain evidence="12 13">C605018/01/1</strain>
    </source>
</reference>
<comment type="caution">
    <text evidence="12">The sequence shown here is derived from an EMBL/GenBank/DDBJ whole genome shotgun (WGS) entry which is preliminary data.</text>
</comment>
<proteinExistence type="inferred from homology"/>
<dbReference type="GO" id="GO:0004853">
    <property type="term" value="F:uroporphyrinogen decarboxylase activity"/>
    <property type="evidence" value="ECO:0007669"/>
    <property type="project" value="UniProtKB-UniRule"/>
</dbReference>
<accession>A0A4Q9V0I9</accession>
<evidence type="ECO:0000256" key="4">
    <source>
        <dbReference type="ARBA" id="ARBA00022793"/>
    </source>
</evidence>
<dbReference type="RefSeq" id="WP_131280652.1">
    <property type="nucleotide sequence ID" value="NZ_JBHSLR010000009.1"/>
</dbReference>
<evidence type="ECO:0000256" key="8">
    <source>
        <dbReference type="RuleBase" id="RU000554"/>
    </source>
</evidence>
<keyword evidence="13" id="KW-1185">Reference proteome</keyword>
<dbReference type="PANTHER" id="PTHR21091:SF169">
    <property type="entry name" value="UROPORPHYRINOGEN DECARBOXYLASE"/>
    <property type="match status" value="1"/>
</dbReference>
<gene>
    <name evidence="12" type="primary">hemE</name>
    <name evidence="12" type="ORF">EZJ44_04520</name>
</gene>
<dbReference type="AlphaFoldDB" id="A0A4Q9V0I9"/>
<sequence>MTSNFLSALAGKRPEITPVWFMRQAGRSLPEYRKVRAGTSMLESCLIPELAAEITAQPVRRHGVDAAVYFSDITVPLKLAGVGVEIKPGVGPVMDKAYRSATDIRELIAHDPGDASAVAAGAELACAELNVPVLAFAGAPFTLAAYLVEGKPSRDHLAARSLMHTDPHSWFALADWCAKISIEFLKAQIKGGAEAFQLFDSWAGSLSKRDYLRFCAPSSASILKHDFGVPSIHFGLGTAAMLEEFARHTNCVGIDYRTDLAEAIKRLRAANSPNPLVVQGNIDPALLACPAEILDAHVDAVLSAGKQADAHILNLGHGVPKDTDPDVLTRLVARVHES</sequence>
<feature type="domain" description="Uroporphyrinogen decarboxylase (URO-D)" evidence="11">
    <location>
        <begin position="134"/>
        <end position="150"/>
    </location>
</feature>
<dbReference type="PROSITE" id="PS00907">
    <property type="entry name" value="UROD_2"/>
    <property type="match status" value="1"/>
</dbReference>
<evidence type="ECO:0000259" key="11">
    <source>
        <dbReference type="PROSITE" id="PS00907"/>
    </source>
</evidence>
<dbReference type="InterPro" id="IPR038071">
    <property type="entry name" value="UROD/MetE-like_sf"/>
</dbReference>
<evidence type="ECO:0000313" key="13">
    <source>
        <dbReference type="Proteomes" id="UP000293036"/>
    </source>
</evidence>
<evidence type="ECO:0000313" key="12">
    <source>
        <dbReference type="EMBL" id="TBW22096.1"/>
    </source>
</evidence>
<evidence type="ECO:0000259" key="10">
    <source>
        <dbReference type="PROSITE" id="PS00906"/>
    </source>
</evidence>
<evidence type="ECO:0000256" key="2">
    <source>
        <dbReference type="ARBA" id="ARBA00009935"/>
    </source>
</evidence>
<evidence type="ECO:0000256" key="5">
    <source>
        <dbReference type="ARBA" id="ARBA00023239"/>
    </source>
</evidence>
<evidence type="ECO:0000256" key="6">
    <source>
        <dbReference type="ARBA" id="ARBA00023244"/>
    </source>
</evidence>
<keyword evidence="5 8" id="KW-0456">Lyase</keyword>
<dbReference type="Proteomes" id="UP000293036">
    <property type="component" value="Unassembled WGS sequence"/>
</dbReference>
<dbReference type="Gene3D" id="3.20.20.210">
    <property type="match status" value="1"/>
</dbReference>
<keyword evidence="6 8" id="KW-0627">Porphyrin biosynthesis</keyword>
<dbReference type="Pfam" id="PF01208">
    <property type="entry name" value="URO-D"/>
    <property type="match status" value="1"/>
</dbReference>
<comment type="pathway">
    <text evidence="1 8">Porphyrin-containing compound metabolism; protoporphyrin-IX biosynthesis; coproporphyrinogen-III from 5-aminolevulinate: step 4/4.</text>
</comment>
<comment type="similarity">
    <text evidence="2 9">Belongs to the uroporphyrinogen decarboxylase family.</text>
</comment>